<dbReference type="GO" id="GO:0006098">
    <property type="term" value="P:pentose-phosphate shunt"/>
    <property type="evidence" value="ECO:0007669"/>
    <property type="project" value="InterPro"/>
</dbReference>
<dbReference type="InterPro" id="IPR008927">
    <property type="entry name" value="6-PGluconate_DH-like_C_sf"/>
</dbReference>
<gene>
    <name evidence="6" type="primary">gnd</name>
    <name evidence="6" type="ORF">NET02_02640</name>
</gene>
<dbReference type="AlphaFoldDB" id="A0AA42BA37"/>
<dbReference type="InterPro" id="IPR006114">
    <property type="entry name" value="6PGDH_C"/>
</dbReference>
<dbReference type="InterPro" id="IPR006115">
    <property type="entry name" value="6PGDH_NADP-bd"/>
</dbReference>
<sequence>MELAIVGLGRMGGNMVKRLLRDGHRVVAYNRSPGPVREAEAAGAIGAYSLEEVVERLSPPRVVWLMVPAGEPTEQMVERFAALLGSGDILIDGGNSYWKDSVRRAEWLRERGIQFLDVGTSGGIWGLELGYCLMIGGEEAAFRIVEPAFRTLAPENGYRHVGPSGAGHFAKMVHNGIEYGLMQAYAEGFEILQASPYKYDLSGLANLWNHGSVIRSWLLELAERAFRRDPRLESIRGYVEDSGEGRWTVLTAIEEDVPAPVITLSLQMRFRSRQADSFAAKVAAALRREFGGHAVVTAETTHDEDT</sequence>
<dbReference type="GO" id="GO:0019521">
    <property type="term" value="P:D-gluconate metabolic process"/>
    <property type="evidence" value="ECO:0007669"/>
    <property type="project" value="UniProtKB-KW"/>
</dbReference>
<dbReference type="SMART" id="SM01350">
    <property type="entry name" value="6PGD"/>
    <property type="match status" value="1"/>
</dbReference>
<feature type="domain" description="6-phosphogluconate dehydrogenase C-terminal" evidence="5">
    <location>
        <begin position="167"/>
        <end position="306"/>
    </location>
</feature>
<dbReference type="InterPro" id="IPR006183">
    <property type="entry name" value="Pgluconate_DH"/>
</dbReference>
<evidence type="ECO:0000256" key="2">
    <source>
        <dbReference type="ARBA" id="ARBA00008419"/>
    </source>
</evidence>
<dbReference type="GO" id="GO:0016054">
    <property type="term" value="P:organic acid catabolic process"/>
    <property type="evidence" value="ECO:0007669"/>
    <property type="project" value="UniProtKB-ARBA"/>
</dbReference>
<dbReference type="InterPro" id="IPR004849">
    <property type="entry name" value="6DGDH_YqeC"/>
</dbReference>
<name>A0AA42BA37_9BACT</name>
<dbReference type="NCBIfam" id="NF007161">
    <property type="entry name" value="PRK09599.1"/>
    <property type="match status" value="1"/>
</dbReference>
<dbReference type="GO" id="GO:0050661">
    <property type="term" value="F:NADP binding"/>
    <property type="evidence" value="ECO:0007669"/>
    <property type="project" value="InterPro"/>
</dbReference>
<dbReference type="NCBIfam" id="TIGR00872">
    <property type="entry name" value="gnd_rel"/>
    <property type="match status" value="1"/>
</dbReference>
<dbReference type="Gene3D" id="1.10.1040.10">
    <property type="entry name" value="N-(1-d-carboxylethyl)-l-norvaline Dehydrogenase, domain 2"/>
    <property type="match status" value="1"/>
</dbReference>
<dbReference type="RefSeq" id="WP_284055815.1">
    <property type="nucleotide sequence ID" value="NZ_JAMSLR010000001.1"/>
</dbReference>
<dbReference type="SUPFAM" id="SSF48179">
    <property type="entry name" value="6-phosphogluconate dehydrogenase C-terminal domain-like"/>
    <property type="match status" value="1"/>
</dbReference>
<proteinExistence type="inferred from homology"/>
<keyword evidence="4" id="KW-0311">Gluconate utilization</keyword>
<dbReference type="InterPro" id="IPR036291">
    <property type="entry name" value="NAD(P)-bd_dom_sf"/>
</dbReference>
<evidence type="ECO:0000256" key="3">
    <source>
        <dbReference type="ARBA" id="ARBA00023002"/>
    </source>
</evidence>
<comment type="caution">
    <text evidence="6">The sequence shown here is derived from an EMBL/GenBank/DDBJ whole genome shotgun (WGS) entry which is preliminary data.</text>
</comment>
<dbReference type="PROSITE" id="PS00895">
    <property type="entry name" value="3_HYDROXYISOBUT_DH"/>
    <property type="match status" value="1"/>
</dbReference>
<reference evidence="6" key="1">
    <citation type="submission" date="2022-06" db="EMBL/GenBank/DDBJ databases">
        <title>CFH 74404 Thermomicrobiaceae sp.</title>
        <authorList>
            <person name="Ming H."/>
            <person name="Li W.-J."/>
            <person name="Zhao Z."/>
        </authorList>
    </citation>
    <scope>NUCLEOTIDE SEQUENCE</scope>
    <source>
        <strain evidence="6">CFH 74404</strain>
    </source>
</reference>
<dbReference type="EMBL" id="JAMSLR010000001">
    <property type="protein sequence ID" value="MCM8748035.1"/>
    <property type="molecule type" value="Genomic_DNA"/>
</dbReference>
<dbReference type="GO" id="GO:0004616">
    <property type="term" value="F:phosphogluconate dehydrogenase (decarboxylating) activity"/>
    <property type="evidence" value="ECO:0007669"/>
    <property type="project" value="InterPro"/>
</dbReference>
<comment type="pathway">
    <text evidence="1">Carbohydrate degradation; pentose phosphate pathway.</text>
</comment>
<dbReference type="Pfam" id="PF03446">
    <property type="entry name" value="NAD_binding_2"/>
    <property type="match status" value="1"/>
</dbReference>
<evidence type="ECO:0000259" key="5">
    <source>
        <dbReference type="SMART" id="SM01350"/>
    </source>
</evidence>
<keyword evidence="3" id="KW-0560">Oxidoreductase</keyword>
<dbReference type="Proteomes" id="UP001165306">
    <property type="component" value="Unassembled WGS sequence"/>
</dbReference>
<dbReference type="SUPFAM" id="SSF51735">
    <property type="entry name" value="NAD(P)-binding Rossmann-fold domains"/>
    <property type="match status" value="1"/>
</dbReference>
<protein>
    <submittedName>
        <fullName evidence="6">Decarboxylating 6-phosphogluconate dehydrogenase</fullName>
    </submittedName>
</protein>
<dbReference type="InterPro" id="IPR013328">
    <property type="entry name" value="6PGD_dom2"/>
</dbReference>
<keyword evidence="7" id="KW-1185">Reference proteome</keyword>
<evidence type="ECO:0000313" key="6">
    <source>
        <dbReference type="EMBL" id="MCM8748035.1"/>
    </source>
</evidence>
<dbReference type="Gene3D" id="3.40.50.720">
    <property type="entry name" value="NAD(P)-binding Rossmann-like Domain"/>
    <property type="match status" value="1"/>
</dbReference>
<accession>A0AA42BA37</accession>
<evidence type="ECO:0000313" key="7">
    <source>
        <dbReference type="Proteomes" id="UP001165306"/>
    </source>
</evidence>
<comment type="similarity">
    <text evidence="2">Belongs to the 6-phosphogluconate dehydrogenase family.</text>
</comment>
<dbReference type="PROSITE" id="PS00461">
    <property type="entry name" value="6PGD"/>
    <property type="match status" value="1"/>
</dbReference>
<dbReference type="Pfam" id="PF00393">
    <property type="entry name" value="6PGD"/>
    <property type="match status" value="1"/>
</dbReference>
<dbReference type="PANTHER" id="PTHR11811">
    <property type="entry name" value="6-PHOSPHOGLUCONATE DEHYDROGENASE"/>
    <property type="match status" value="1"/>
</dbReference>
<dbReference type="PRINTS" id="PR00076">
    <property type="entry name" value="6PGDHDRGNASE"/>
</dbReference>
<evidence type="ECO:0000256" key="4">
    <source>
        <dbReference type="ARBA" id="ARBA00023064"/>
    </source>
</evidence>
<dbReference type="InterPro" id="IPR002204">
    <property type="entry name" value="3-OH-isobutyrate_DH-rel_CS"/>
</dbReference>
<evidence type="ECO:0000256" key="1">
    <source>
        <dbReference type="ARBA" id="ARBA00004959"/>
    </source>
</evidence>
<dbReference type="InterPro" id="IPR006184">
    <property type="entry name" value="6PGdom_BS"/>
</dbReference>
<organism evidence="6 7">
    <name type="scientific">Thermalbibacter longus</name>
    <dbReference type="NCBI Taxonomy" id="2951981"/>
    <lineage>
        <taxon>Bacteria</taxon>
        <taxon>Pseudomonadati</taxon>
        <taxon>Thermomicrobiota</taxon>
        <taxon>Thermomicrobia</taxon>
        <taxon>Thermomicrobiales</taxon>
        <taxon>Thermomicrobiaceae</taxon>
        <taxon>Thermalbibacter</taxon>
    </lineage>
</organism>